<reference evidence="2" key="4">
    <citation type="submission" date="2019-03" db="UniProtKB">
        <authorList>
            <consortium name="EnsemblPlants"/>
        </authorList>
    </citation>
    <scope>IDENTIFICATION</scope>
</reference>
<dbReference type="GO" id="GO:0004089">
    <property type="term" value="F:carbonate dehydratase activity"/>
    <property type="evidence" value="ECO:0007669"/>
    <property type="project" value="InterPro"/>
</dbReference>
<reference evidence="3" key="1">
    <citation type="journal article" date="2014" name="Science">
        <title>Ancient hybridizations among the ancestral genomes of bread wheat.</title>
        <authorList>
            <consortium name="International Wheat Genome Sequencing Consortium,"/>
            <person name="Marcussen T."/>
            <person name="Sandve S.R."/>
            <person name="Heier L."/>
            <person name="Spannagl M."/>
            <person name="Pfeifer M."/>
            <person name="Jakobsen K.S."/>
            <person name="Wulff B.B."/>
            <person name="Steuernagel B."/>
            <person name="Mayer K.F."/>
            <person name="Olsen O.A."/>
        </authorList>
    </citation>
    <scope>NUCLEOTIDE SEQUENCE [LARGE SCALE GENOMIC DNA]</scope>
    <source>
        <strain evidence="3">cv. AL8/78</strain>
    </source>
</reference>
<dbReference type="InterPro" id="IPR001148">
    <property type="entry name" value="CA_dom"/>
</dbReference>
<dbReference type="EnsemblPlants" id="AET7Gv21298900.16">
    <property type="protein sequence ID" value="AET7Gv21298900.16"/>
    <property type="gene ID" value="AET7Gv21298900"/>
</dbReference>
<dbReference type="Gene3D" id="3.10.200.10">
    <property type="entry name" value="Alpha carbonic anhydrase"/>
    <property type="match status" value="1"/>
</dbReference>
<dbReference type="PANTHER" id="PTHR18952:SF237">
    <property type="entry name" value="CARBONIC ANHYDRASE"/>
    <property type="match status" value="1"/>
</dbReference>
<dbReference type="PROSITE" id="PS51144">
    <property type="entry name" value="ALPHA_CA_2"/>
    <property type="match status" value="1"/>
</dbReference>
<sequence>EKVGVVDPWEARGDGEAYYRYMGSLTTPACDEGVIWTVIKRAPTSLRC</sequence>
<keyword evidence="3" id="KW-1185">Reference proteome</keyword>
<dbReference type="AlphaFoldDB" id="A0A453T977"/>
<dbReference type="Gramene" id="AET7Gv21298900.16">
    <property type="protein sequence ID" value="AET7Gv21298900.16"/>
    <property type="gene ID" value="AET7Gv21298900"/>
</dbReference>
<accession>A0A453T977</accession>
<feature type="domain" description="Alpha-carbonic anhydrase" evidence="1">
    <location>
        <begin position="1"/>
        <end position="48"/>
    </location>
</feature>
<dbReference type="GO" id="GO:0006730">
    <property type="term" value="P:one-carbon metabolic process"/>
    <property type="evidence" value="ECO:0007669"/>
    <property type="project" value="TreeGrafter"/>
</dbReference>
<dbReference type="InterPro" id="IPR036398">
    <property type="entry name" value="CA_dom_sf"/>
</dbReference>
<dbReference type="InterPro" id="IPR023561">
    <property type="entry name" value="Carbonic_anhydrase_a-class"/>
</dbReference>
<evidence type="ECO:0000313" key="2">
    <source>
        <dbReference type="EnsemblPlants" id="AET7Gv21298900.16"/>
    </source>
</evidence>
<reference evidence="3" key="2">
    <citation type="journal article" date="2017" name="Nat. Plants">
        <title>The Aegilops tauschii genome reveals multiple impacts of transposons.</title>
        <authorList>
            <person name="Zhao G."/>
            <person name="Zou C."/>
            <person name="Li K."/>
            <person name="Wang K."/>
            <person name="Li T."/>
            <person name="Gao L."/>
            <person name="Zhang X."/>
            <person name="Wang H."/>
            <person name="Yang Z."/>
            <person name="Liu X."/>
            <person name="Jiang W."/>
            <person name="Mao L."/>
            <person name="Kong X."/>
            <person name="Jiao Y."/>
            <person name="Jia J."/>
        </authorList>
    </citation>
    <scope>NUCLEOTIDE SEQUENCE [LARGE SCALE GENOMIC DNA]</scope>
    <source>
        <strain evidence="3">cv. AL8/78</strain>
    </source>
</reference>
<name>A0A453T977_AEGTS</name>
<dbReference type="SUPFAM" id="SSF51069">
    <property type="entry name" value="Carbonic anhydrase"/>
    <property type="match status" value="1"/>
</dbReference>
<dbReference type="GO" id="GO:0008270">
    <property type="term" value="F:zinc ion binding"/>
    <property type="evidence" value="ECO:0007669"/>
    <property type="project" value="InterPro"/>
</dbReference>
<organism evidence="2 3">
    <name type="scientific">Aegilops tauschii subsp. strangulata</name>
    <name type="common">Goatgrass</name>
    <dbReference type="NCBI Taxonomy" id="200361"/>
    <lineage>
        <taxon>Eukaryota</taxon>
        <taxon>Viridiplantae</taxon>
        <taxon>Streptophyta</taxon>
        <taxon>Embryophyta</taxon>
        <taxon>Tracheophyta</taxon>
        <taxon>Spermatophyta</taxon>
        <taxon>Magnoliopsida</taxon>
        <taxon>Liliopsida</taxon>
        <taxon>Poales</taxon>
        <taxon>Poaceae</taxon>
        <taxon>BOP clade</taxon>
        <taxon>Pooideae</taxon>
        <taxon>Triticodae</taxon>
        <taxon>Triticeae</taxon>
        <taxon>Triticinae</taxon>
        <taxon>Aegilops</taxon>
    </lineage>
</organism>
<protein>
    <recommendedName>
        <fullName evidence="1">Alpha-carbonic anhydrase domain-containing protein</fullName>
    </recommendedName>
</protein>
<proteinExistence type="predicted"/>
<reference evidence="2" key="3">
    <citation type="journal article" date="2017" name="Nature">
        <title>Genome sequence of the progenitor of the wheat D genome Aegilops tauschii.</title>
        <authorList>
            <person name="Luo M.C."/>
            <person name="Gu Y.Q."/>
            <person name="Puiu D."/>
            <person name="Wang H."/>
            <person name="Twardziok S.O."/>
            <person name="Deal K.R."/>
            <person name="Huo N."/>
            <person name="Zhu T."/>
            <person name="Wang L."/>
            <person name="Wang Y."/>
            <person name="McGuire P.E."/>
            <person name="Liu S."/>
            <person name="Long H."/>
            <person name="Ramasamy R.K."/>
            <person name="Rodriguez J.C."/>
            <person name="Van S.L."/>
            <person name="Yuan L."/>
            <person name="Wang Z."/>
            <person name="Xia Z."/>
            <person name="Xiao L."/>
            <person name="Anderson O.D."/>
            <person name="Ouyang S."/>
            <person name="Liang Y."/>
            <person name="Zimin A.V."/>
            <person name="Pertea G."/>
            <person name="Qi P."/>
            <person name="Bennetzen J.L."/>
            <person name="Dai X."/>
            <person name="Dawson M.W."/>
            <person name="Muller H.G."/>
            <person name="Kugler K."/>
            <person name="Rivarola-Duarte L."/>
            <person name="Spannagl M."/>
            <person name="Mayer K.F.X."/>
            <person name="Lu F.H."/>
            <person name="Bevan M.W."/>
            <person name="Leroy P."/>
            <person name="Li P."/>
            <person name="You F.M."/>
            <person name="Sun Q."/>
            <person name="Liu Z."/>
            <person name="Lyons E."/>
            <person name="Wicker T."/>
            <person name="Salzberg S.L."/>
            <person name="Devos K.M."/>
            <person name="Dvorak J."/>
        </authorList>
    </citation>
    <scope>NUCLEOTIDE SEQUENCE [LARGE SCALE GENOMIC DNA]</scope>
    <source>
        <strain evidence="2">cv. AL8/78</strain>
    </source>
</reference>
<evidence type="ECO:0000313" key="3">
    <source>
        <dbReference type="Proteomes" id="UP000015105"/>
    </source>
</evidence>
<dbReference type="Proteomes" id="UP000015105">
    <property type="component" value="Chromosome 7D"/>
</dbReference>
<reference evidence="2" key="5">
    <citation type="journal article" date="2021" name="G3 (Bethesda)">
        <title>Aegilops tauschii genome assembly Aet v5.0 features greater sequence contiguity and improved annotation.</title>
        <authorList>
            <person name="Wang L."/>
            <person name="Zhu T."/>
            <person name="Rodriguez J.C."/>
            <person name="Deal K.R."/>
            <person name="Dubcovsky J."/>
            <person name="McGuire P.E."/>
            <person name="Lux T."/>
            <person name="Spannagl M."/>
            <person name="Mayer K.F.X."/>
            <person name="Baldrich P."/>
            <person name="Meyers B.C."/>
            <person name="Huo N."/>
            <person name="Gu Y.Q."/>
            <person name="Zhou H."/>
            <person name="Devos K.M."/>
            <person name="Bennetzen J.L."/>
            <person name="Unver T."/>
            <person name="Budak H."/>
            <person name="Gulick P.J."/>
            <person name="Galiba G."/>
            <person name="Kalapos B."/>
            <person name="Nelson D.R."/>
            <person name="Li P."/>
            <person name="You F.M."/>
            <person name="Luo M.C."/>
            <person name="Dvorak J."/>
        </authorList>
    </citation>
    <scope>NUCLEOTIDE SEQUENCE [LARGE SCALE GENOMIC DNA]</scope>
    <source>
        <strain evidence="2">cv. AL8/78</strain>
    </source>
</reference>
<dbReference type="Pfam" id="PF00194">
    <property type="entry name" value="Carb_anhydrase"/>
    <property type="match status" value="1"/>
</dbReference>
<evidence type="ECO:0000259" key="1">
    <source>
        <dbReference type="PROSITE" id="PS51144"/>
    </source>
</evidence>
<dbReference type="PANTHER" id="PTHR18952">
    <property type="entry name" value="CARBONIC ANHYDRASE"/>
    <property type="match status" value="1"/>
</dbReference>